<proteinExistence type="predicted"/>
<keyword evidence="1" id="KW-0472">Membrane</keyword>
<keyword evidence="1" id="KW-1133">Transmembrane helix</keyword>
<organism evidence="2">
    <name type="scientific">Rhizophora mucronata</name>
    <name type="common">Asiatic mangrove</name>
    <dbReference type="NCBI Taxonomy" id="61149"/>
    <lineage>
        <taxon>Eukaryota</taxon>
        <taxon>Viridiplantae</taxon>
        <taxon>Streptophyta</taxon>
        <taxon>Embryophyta</taxon>
        <taxon>Tracheophyta</taxon>
        <taxon>Spermatophyta</taxon>
        <taxon>Magnoliopsida</taxon>
        <taxon>eudicotyledons</taxon>
        <taxon>Gunneridae</taxon>
        <taxon>Pentapetalae</taxon>
        <taxon>rosids</taxon>
        <taxon>fabids</taxon>
        <taxon>Malpighiales</taxon>
        <taxon>Rhizophoraceae</taxon>
        <taxon>Rhizophora</taxon>
    </lineage>
</organism>
<name>A0A2P2MQG4_RHIMU</name>
<evidence type="ECO:0000313" key="2">
    <source>
        <dbReference type="EMBL" id="MBX32461.1"/>
    </source>
</evidence>
<dbReference type="EMBL" id="GGEC01051977">
    <property type="protein sequence ID" value="MBX32461.1"/>
    <property type="molecule type" value="Transcribed_RNA"/>
</dbReference>
<keyword evidence="1" id="KW-0812">Transmembrane</keyword>
<feature type="transmembrane region" description="Helical" evidence="1">
    <location>
        <begin position="7"/>
        <end position="25"/>
    </location>
</feature>
<evidence type="ECO:0000256" key="1">
    <source>
        <dbReference type="SAM" id="Phobius"/>
    </source>
</evidence>
<accession>A0A2P2MQG4</accession>
<sequence>MANQEVCFFSIISLLAINLSFLNFLNPLNVNSSFFCCFFRLWALCFRLVSKHLTFFLRYLEPFETLSSFTALKQVKMHQEKLNVNSFFFCGS</sequence>
<reference evidence="2" key="1">
    <citation type="submission" date="2018-02" db="EMBL/GenBank/DDBJ databases">
        <title>Rhizophora mucronata_Transcriptome.</title>
        <authorList>
            <person name="Meera S.P."/>
            <person name="Sreeshan A."/>
            <person name="Augustine A."/>
        </authorList>
    </citation>
    <scope>NUCLEOTIDE SEQUENCE</scope>
    <source>
        <tissue evidence="2">Leaf</tissue>
    </source>
</reference>
<dbReference type="AlphaFoldDB" id="A0A2P2MQG4"/>
<protein>
    <submittedName>
        <fullName evidence="2">Uncharacterized protein</fullName>
    </submittedName>
</protein>